<evidence type="ECO:0000256" key="5">
    <source>
        <dbReference type="SAM" id="MobiDB-lite"/>
    </source>
</evidence>
<evidence type="ECO:0000256" key="2">
    <source>
        <dbReference type="ARBA" id="ARBA00008479"/>
    </source>
</evidence>
<dbReference type="PANTHER" id="PTHR13243">
    <property type="entry name" value="HSPC111 PROTEIN-RELATED"/>
    <property type="match status" value="1"/>
</dbReference>
<feature type="compositionally biased region" description="Basic residues" evidence="5">
    <location>
        <begin position="1"/>
        <end position="26"/>
    </location>
</feature>
<dbReference type="PANTHER" id="PTHR13243:SF1">
    <property type="entry name" value="NUCLEOLAR PROTEIN 16"/>
    <property type="match status" value="1"/>
</dbReference>
<dbReference type="GO" id="GO:0005730">
    <property type="term" value="C:nucleolus"/>
    <property type="evidence" value="ECO:0007669"/>
    <property type="project" value="UniProtKB-SubCell"/>
</dbReference>
<dbReference type="EMBL" id="HBHP01002224">
    <property type="protein sequence ID" value="CAD9746755.1"/>
    <property type="molecule type" value="Transcribed_RNA"/>
</dbReference>
<evidence type="ECO:0000256" key="1">
    <source>
        <dbReference type="ARBA" id="ARBA00004604"/>
    </source>
</evidence>
<evidence type="ECO:0000313" key="6">
    <source>
        <dbReference type="EMBL" id="CAD9746755.1"/>
    </source>
</evidence>
<dbReference type="Pfam" id="PF09420">
    <property type="entry name" value="Nop16"/>
    <property type="match status" value="2"/>
</dbReference>
<protein>
    <recommendedName>
        <fullName evidence="3">Nucleolar protein 16</fullName>
    </recommendedName>
</protein>
<organism evidence="6">
    <name type="scientific">Lotharella oceanica</name>
    <dbReference type="NCBI Taxonomy" id="641309"/>
    <lineage>
        <taxon>Eukaryota</taxon>
        <taxon>Sar</taxon>
        <taxon>Rhizaria</taxon>
        <taxon>Cercozoa</taxon>
        <taxon>Chlorarachniophyceae</taxon>
        <taxon>Lotharella</taxon>
    </lineage>
</organism>
<dbReference type="GO" id="GO:0042273">
    <property type="term" value="P:ribosomal large subunit biogenesis"/>
    <property type="evidence" value="ECO:0007669"/>
    <property type="project" value="TreeGrafter"/>
</dbReference>
<sequence>MGKKSLRRKSLSKQTKSQRRKAKAKASGKQSLTFGHESIKNNWNPKETLRQNYKRLGLAATADDAIKAAREARDGKSGDQTGVITQELTRIQNLPEKPKYEIKTMAVDEQRRLLRLMKKHGEDYKKMARDIKINVYQQTAKQLQNRIAIFNRIRGLAS</sequence>
<evidence type="ECO:0000256" key="4">
    <source>
        <dbReference type="ARBA" id="ARBA00023242"/>
    </source>
</evidence>
<gene>
    <name evidence="6" type="ORF">LSP00402_LOCUS1450</name>
</gene>
<dbReference type="AlphaFoldDB" id="A0A7S2TH00"/>
<proteinExistence type="inferred from homology"/>
<dbReference type="InterPro" id="IPR019002">
    <property type="entry name" value="Ribosome_biogenesis_Nop16"/>
</dbReference>
<accession>A0A7S2TH00</accession>
<reference evidence="6" key="1">
    <citation type="submission" date="2021-01" db="EMBL/GenBank/DDBJ databases">
        <authorList>
            <person name="Corre E."/>
            <person name="Pelletier E."/>
            <person name="Niang G."/>
            <person name="Scheremetjew M."/>
            <person name="Finn R."/>
            <person name="Kale V."/>
            <person name="Holt S."/>
            <person name="Cochrane G."/>
            <person name="Meng A."/>
            <person name="Brown T."/>
            <person name="Cohen L."/>
        </authorList>
    </citation>
    <scope>NUCLEOTIDE SEQUENCE</scope>
    <source>
        <strain evidence="6">CCMP622</strain>
    </source>
</reference>
<comment type="similarity">
    <text evidence="2">Belongs to the NOP16 family.</text>
</comment>
<comment type="subcellular location">
    <subcellularLocation>
        <location evidence="1">Nucleus</location>
        <location evidence="1">Nucleolus</location>
    </subcellularLocation>
</comment>
<evidence type="ECO:0000256" key="3">
    <source>
        <dbReference type="ARBA" id="ARBA00015522"/>
    </source>
</evidence>
<name>A0A7S2TH00_9EUKA</name>
<feature type="region of interest" description="Disordered" evidence="5">
    <location>
        <begin position="1"/>
        <end position="47"/>
    </location>
</feature>
<keyword evidence="4" id="KW-0539">Nucleus</keyword>